<comment type="caution">
    <text evidence="1">The sequence shown here is derived from an EMBL/GenBank/DDBJ whole genome shotgun (WGS) entry which is preliminary data.</text>
</comment>
<evidence type="ECO:0000313" key="1">
    <source>
        <dbReference type="EMBL" id="KIE45730.1"/>
    </source>
</evidence>
<dbReference type="AlphaFoldDB" id="A0A0C1UE82"/>
<proteinExistence type="predicted"/>
<sequence length="36" mass="4196">MIESIDFKNCYTSKACVTIFNYSFMRTFSTSAIYIV</sequence>
<accession>A0A0C1UE82</accession>
<keyword evidence="2" id="KW-1185">Reference proteome</keyword>
<reference evidence="1 2" key="1">
    <citation type="journal article" date="2015" name="Infect. Genet. Evol.">
        <title>Genomic sequences of six botulinum neurotoxin-producing strains representing three clostridial species illustrate the mobility and diversity of botulinum neurotoxin genes.</title>
        <authorList>
            <person name="Smith T.J."/>
            <person name="Hill K.K."/>
            <person name="Xie G."/>
            <person name="Foley B.T."/>
            <person name="Williamson C.H."/>
            <person name="Foster J.T."/>
            <person name="Johnson S.L."/>
            <person name="Chertkov O."/>
            <person name="Teshima H."/>
            <person name="Gibbons H.S."/>
            <person name="Johnsky L.A."/>
            <person name="Karavis M.A."/>
            <person name="Smith L.A."/>
        </authorList>
    </citation>
    <scope>NUCLEOTIDE SEQUENCE [LARGE SCALE GENOMIC DNA]</scope>
    <source>
        <strain evidence="1 2">CDC 2741</strain>
    </source>
</reference>
<organism evidence="1 2">
    <name type="scientific">Clostridium argentinense CDC 2741</name>
    <dbReference type="NCBI Taxonomy" id="1418104"/>
    <lineage>
        <taxon>Bacteria</taxon>
        <taxon>Bacillati</taxon>
        <taxon>Bacillota</taxon>
        <taxon>Clostridia</taxon>
        <taxon>Eubacteriales</taxon>
        <taxon>Clostridiaceae</taxon>
        <taxon>Clostridium</taxon>
    </lineage>
</organism>
<gene>
    <name evidence="1" type="ORF">U732_2379</name>
</gene>
<protein>
    <submittedName>
        <fullName evidence="1">Uncharacterized protein</fullName>
    </submittedName>
</protein>
<dbReference type="Proteomes" id="UP000031366">
    <property type="component" value="Unassembled WGS sequence"/>
</dbReference>
<dbReference type="EMBL" id="AYSO01000018">
    <property type="protein sequence ID" value="KIE45730.1"/>
    <property type="molecule type" value="Genomic_DNA"/>
</dbReference>
<name>A0A0C1UE82_9CLOT</name>
<evidence type="ECO:0000313" key="2">
    <source>
        <dbReference type="Proteomes" id="UP000031366"/>
    </source>
</evidence>